<dbReference type="RefSeq" id="WP_190450190.1">
    <property type="nucleotide sequence ID" value="NZ_JAMPLM010000047.1"/>
</dbReference>
<protein>
    <recommendedName>
        <fullName evidence="3">SurA N-terminal domain-containing protein</fullName>
    </recommendedName>
</protein>
<keyword evidence="2" id="KW-1185">Reference proteome</keyword>
<reference evidence="1 2" key="1">
    <citation type="submission" date="2022-04" db="EMBL/GenBank/DDBJ databases">
        <title>Positive selection, recombination, and allopatry shape intraspecific diversity of widespread and dominant cyanobacteria.</title>
        <authorList>
            <person name="Wei J."/>
            <person name="Shu W."/>
            <person name="Hu C."/>
        </authorList>
    </citation>
    <scope>NUCLEOTIDE SEQUENCE [LARGE SCALE GENOMIC DNA]</scope>
    <source>
        <strain evidence="1 2">AS-A4</strain>
    </source>
</reference>
<accession>A0ABV0KRP4</accession>
<organism evidence="1 2">
    <name type="scientific">Stenomitos frigidus AS-A4</name>
    <dbReference type="NCBI Taxonomy" id="2933935"/>
    <lineage>
        <taxon>Bacteria</taxon>
        <taxon>Bacillati</taxon>
        <taxon>Cyanobacteriota</taxon>
        <taxon>Cyanophyceae</taxon>
        <taxon>Leptolyngbyales</taxon>
        <taxon>Leptolyngbyaceae</taxon>
        <taxon>Stenomitos</taxon>
    </lineage>
</organism>
<proteinExistence type="predicted"/>
<evidence type="ECO:0000313" key="1">
    <source>
        <dbReference type="EMBL" id="MEP1061902.1"/>
    </source>
</evidence>
<comment type="caution">
    <text evidence="1">The sequence shown here is derived from an EMBL/GenBank/DDBJ whole genome shotgun (WGS) entry which is preliminary data.</text>
</comment>
<evidence type="ECO:0008006" key="3">
    <source>
        <dbReference type="Google" id="ProtNLM"/>
    </source>
</evidence>
<dbReference type="EMBL" id="JAMPLM010000047">
    <property type="protein sequence ID" value="MEP1061902.1"/>
    <property type="molecule type" value="Genomic_DNA"/>
</dbReference>
<gene>
    <name evidence="1" type="ORF">NDI38_26365</name>
</gene>
<dbReference type="Proteomes" id="UP001476950">
    <property type="component" value="Unassembled WGS sequence"/>
</dbReference>
<name>A0ABV0KRP4_9CYAN</name>
<evidence type="ECO:0000313" key="2">
    <source>
        <dbReference type="Proteomes" id="UP001476950"/>
    </source>
</evidence>
<sequence>MIKRWLQVSGAEFWLPLPLVAMVFWLGSSLLTAQELQQSQPTAMKLQADTQLKAVVSVNILLINAVINRSQSMTQVKVETAESVLKRMELELPTTDPSQIEAAIANELQLSRQEVRQLVRYEIIE</sequence>